<dbReference type="KEGG" id="psco:LY89DRAFT_540000"/>
<dbReference type="InParanoid" id="A0A194X584"/>
<dbReference type="STRING" id="149040.A0A194X584"/>
<dbReference type="EMBL" id="KQ947419">
    <property type="protein sequence ID" value="KUJ14967.1"/>
    <property type="molecule type" value="Genomic_DNA"/>
</dbReference>
<keyword evidence="2" id="KW-1185">Reference proteome</keyword>
<evidence type="ECO:0000313" key="2">
    <source>
        <dbReference type="Proteomes" id="UP000070700"/>
    </source>
</evidence>
<proteinExistence type="predicted"/>
<dbReference type="RefSeq" id="XP_018069322.1">
    <property type="nucleotide sequence ID" value="XM_018208153.1"/>
</dbReference>
<dbReference type="OrthoDB" id="7464126at2759"/>
<protein>
    <recommendedName>
        <fullName evidence="3">Fungal N-terminal domain-containing protein</fullName>
    </recommendedName>
</protein>
<evidence type="ECO:0008006" key="3">
    <source>
        <dbReference type="Google" id="ProtNLM"/>
    </source>
</evidence>
<dbReference type="Proteomes" id="UP000070700">
    <property type="component" value="Unassembled WGS sequence"/>
</dbReference>
<gene>
    <name evidence="1" type="ORF">LY89DRAFT_540000</name>
</gene>
<dbReference type="AlphaFoldDB" id="A0A194X584"/>
<organism evidence="1 2">
    <name type="scientific">Mollisia scopiformis</name>
    <name type="common">Conifer needle endophyte fungus</name>
    <name type="synonym">Phialocephala scopiformis</name>
    <dbReference type="NCBI Taxonomy" id="149040"/>
    <lineage>
        <taxon>Eukaryota</taxon>
        <taxon>Fungi</taxon>
        <taxon>Dikarya</taxon>
        <taxon>Ascomycota</taxon>
        <taxon>Pezizomycotina</taxon>
        <taxon>Leotiomycetes</taxon>
        <taxon>Helotiales</taxon>
        <taxon>Mollisiaceae</taxon>
        <taxon>Mollisia</taxon>
    </lineage>
</organism>
<feature type="non-terminal residue" evidence="1">
    <location>
        <position position="229"/>
    </location>
</feature>
<evidence type="ECO:0000313" key="1">
    <source>
        <dbReference type="EMBL" id="KUJ14967.1"/>
    </source>
</evidence>
<dbReference type="GeneID" id="28817879"/>
<accession>A0A194X584</accession>
<reference evidence="1 2" key="1">
    <citation type="submission" date="2015-10" db="EMBL/GenBank/DDBJ databases">
        <title>Full genome of DAOMC 229536 Phialocephala scopiformis, a fungal endophyte of spruce producing the potent anti-insectan compound rugulosin.</title>
        <authorList>
            <consortium name="DOE Joint Genome Institute"/>
            <person name="Walker A.K."/>
            <person name="Frasz S.L."/>
            <person name="Seifert K.A."/>
            <person name="Miller J.D."/>
            <person name="Mondo S.J."/>
            <person name="Labutti K."/>
            <person name="Lipzen A."/>
            <person name="Dockter R."/>
            <person name="Kennedy M."/>
            <person name="Grigoriev I.V."/>
            <person name="Spatafora J.W."/>
        </authorList>
    </citation>
    <scope>NUCLEOTIDE SEQUENCE [LARGE SCALE GENOMIC DNA]</scope>
    <source>
        <strain evidence="1 2">CBS 120377</strain>
    </source>
</reference>
<sequence>MSFGYSIGDFIILTQIAYNTVQNALKACGVHDKLTREVNSLRLVLNRLQVEVSKPDSILNQKEDNRRKELATLAGDCRRVLNILTQILEKYNALSDEKRSVTKLWQRFRFGSGESQDLGKIRGEVSSYTQAISLFLNMLAIGSQGKVEAYMDAHGEELRDIKQSLHWVTASLQARGTHEEKSILTTYPDDDKLVWKAFRKELIMEGFSSRTLGRHKKVIKKYVLEMGDR</sequence>
<name>A0A194X584_MOLSC</name>